<gene>
    <name evidence="2" type="ORF">SAMN04488090_3530</name>
</gene>
<dbReference type="Proteomes" id="UP000198901">
    <property type="component" value="Unassembled WGS sequence"/>
</dbReference>
<evidence type="ECO:0000313" key="2">
    <source>
        <dbReference type="EMBL" id="SDM46104.1"/>
    </source>
</evidence>
<dbReference type="EMBL" id="FNGS01000006">
    <property type="protein sequence ID" value="SDM46104.1"/>
    <property type="molecule type" value="Genomic_DNA"/>
</dbReference>
<dbReference type="RefSeq" id="WP_143011146.1">
    <property type="nucleotide sequence ID" value="NZ_FNGS01000006.1"/>
</dbReference>
<name>A0A1G9TF31_9BACT</name>
<dbReference type="AlphaFoldDB" id="A0A1G9TF31"/>
<feature type="compositionally biased region" description="Low complexity" evidence="1">
    <location>
        <begin position="135"/>
        <end position="156"/>
    </location>
</feature>
<sequence length="156" mass="17519">MELLNKFLSIAADNLDFLLKAAGSIGILKIVLDTLNDVSKTRRNEAGSWLDTITKNINETTLNKEIEILINSIIIKGDKWEQDAASEVIEKWEQEEIIDLTPLLLPLRNRYNLKFGPREKELHKLSAKKQYMKMPASDDTTSPASAPPADATARLT</sequence>
<protein>
    <submittedName>
        <fullName evidence="2">Uncharacterized protein</fullName>
    </submittedName>
</protein>
<reference evidence="2 3" key="1">
    <citation type="submission" date="2016-10" db="EMBL/GenBank/DDBJ databases">
        <authorList>
            <person name="de Groot N.N."/>
        </authorList>
    </citation>
    <scope>NUCLEOTIDE SEQUENCE [LARGE SCALE GENOMIC DNA]</scope>
    <source>
        <strain evidence="2 3">DSM 21668</strain>
    </source>
</reference>
<dbReference type="STRING" id="563176.SAMN04488090_3530"/>
<accession>A0A1G9TF31</accession>
<organism evidence="2 3">
    <name type="scientific">Siphonobacter aquaeclarae</name>
    <dbReference type="NCBI Taxonomy" id="563176"/>
    <lineage>
        <taxon>Bacteria</taxon>
        <taxon>Pseudomonadati</taxon>
        <taxon>Bacteroidota</taxon>
        <taxon>Cytophagia</taxon>
        <taxon>Cytophagales</taxon>
        <taxon>Cytophagaceae</taxon>
        <taxon>Siphonobacter</taxon>
    </lineage>
</organism>
<feature type="region of interest" description="Disordered" evidence="1">
    <location>
        <begin position="130"/>
        <end position="156"/>
    </location>
</feature>
<evidence type="ECO:0000256" key="1">
    <source>
        <dbReference type="SAM" id="MobiDB-lite"/>
    </source>
</evidence>
<evidence type="ECO:0000313" key="3">
    <source>
        <dbReference type="Proteomes" id="UP000198901"/>
    </source>
</evidence>
<keyword evidence="3" id="KW-1185">Reference proteome</keyword>
<proteinExistence type="predicted"/>